<accession>A0A0V1AI01</accession>
<name>A0A0V1AI01_TRISP</name>
<dbReference type="OrthoDB" id="5937951at2759"/>
<organism evidence="1 2">
    <name type="scientific">Trichinella spiralis</name>
    <name type="common">Trichina worm</name>
    <dbReference type="NCBI Taxonomy" id="6334"/>
    <lineage>
        <taxon>Eukaryota</taxon>
        <taxon>Metazoa</taxon>
        <taxon>Ecdysozoa</taxon>
        <taxon>Nematoda</taxon>
        <taxon>Enoplea</taxon>
        <taxon>Dorylaimia</taxon>
        <taxon>Trichinellida</taxon>
        <taxon>Trichinellidae</taxon>
        <taxon>Trichinella</taxon>
    </lineage>
</organism>
<evidence type="ECO:0000313" key="1">
    <source>
        <dbReference type="EMBL" id="KRY24465.1"/>
    </source>
</evidence>
<dbReference type="EMBL" id="JYDH01001714">
    <property type="protein sequence ID" value="KRY24465.1"/>
    <property type="molecule type" value="Genomic_DNA"/>
</dbReference>
<comment type="caution">
    <text evidence="1">The sequence shown here is derived from an EMBL/GenBank/DDBJ whole genome shotgun (WGS) entry which is preliminary data.</text>
</comment>
<dbReference type="InParanoid" id="A0A0V1AI01"/>
<protein>
    <submittedName>
        <fullName evidence="1">Uncharacterized protein</fullName>
    </submittedName>
</protein>
<reference evidence="1 2" key="1">
    <citation type="submission" date="2015-01" db="EMBL/GenBank/DDBJ databases">
        <title>Evolution of Trichinella species and genotypes.</title>
        <authorList>
            <person name="Korhonen P.K."/>
            <person name="Edoardo P."/>
            <person name="Giuseppe L.R."/>
            <person name="Gasser R.B."/>
        </authorList>
    </citation>
    <scope>NUCLEOTIDE SEQUENCE [LARGE SCALE GENOMIC DNA]</scope>
    <source>
        <strain evidence="1">ISS3</strain>
    </source>
</reference>
<sequence>MKIQQLDCSEAEIMLRAKDFQIPQHQAIDRRGPQIMLWFVHAIVSRAVRNRMGYAVLYDALVILRSGLSFGYHKSFN</sequence>
<dbReference type="Proteomes" id="UP000054776">
    <property type="component" value="Unassembled WGS sequence"/>
</dbReference>
<keyword evidence="2" id="KW-1185">Reference proteome</keyword>
<evidence type="ECO:0000313" key="2">
    <source>
        <dbReference type="Proteomes" id="UP000054776"/>
    </source>
</evidence>
<dbReference type="AlphaFoldDB" id="A0A0V1AI01"/>
<gene>
    <name evidence="1" type="ORF">T01_8462</name>
</gene>
<proteinExistence type="predicted"/>